<dbReference type="GO" id="GO:0006270">
    <property type="term" value="P:DNA replication initiation"/>
    <property type="evidence" value="ECO:0007669"/>
    <property type="project" value="TreeGrafter"/>
</dbReference>
<dbReference type="InterPro" id="IPR016722">
    <property type="entry name" value="DNA_pol_alpha_bsu"/>
</dbReference>
<comment type="caution">
    <text evidence="3">The sequence shown here is derived from an EMBL/GenBank/DDBJ whole genome shotgun (WGS) entry which is preliminary data.</text>
</comment>
<protein>
    <submittedName>
        <fullName evidence="3">Uncharacterized protein</fullName>
    </submittedName>
</protein>
<evidence type="ECO:0000313" key="4">
    <source>
        <dbReference type="Proteomes" id="UP000655225"/>
    </source>
</evidence>
<evidence type="ECO:0000313" key="3">
    <source>
        <dbReference type="EMBL" id="KAF8388625.1"/>
    </source>
</evidence>
<organism evidence="3 4">
    <name type="scientific">Tetracentron sinense</name>
    <name type="common">Spur-leaf</name>
    <dbReference type="NCBI Taxonomy" id="13715"/>
    <lineage>
        <taxon>Eukaryota</taxon>
        <taxon>Viridiplantae</taxon>
        <taxon>Streptophyta</taxon>
        <taxon>Embryophyta</taxon>
        <taxon>Tracheophyta</taxon>
        <taxon>Spermatophyta</taxon>
        <taxon>Magnoliopsida</taxon>
        <taxon>Trochodendrales</taxon>
        <taxon>Trochodendraceae</taxon>
        <taxon>Tetracentron</taxon>
    </lineage>
</organism>
<dbReference type="Gene3D" id="3.60.21.60">
    <property type="match status" value="1"/>
</dbReference>
<gene>
    <name evidence="3" type="ORF">HHK36_027302</name>
</gene>
<evidence type="ECO:0000256" key="2">
    <source>
        <dbReference type="ARBA" id="ARBA00023242"/>
    </source>
</evidence>
<dbReference type="OrthoDB" id="336885at2759"/>
<keyword evidence="4" id="KW-1185">Reference proteome</keyword>
<name>A0A834YIC4_TETSI</name>
<dbReference type="AlphaFoldDB" id="A0A834YIC4"/>
<dbReference type="Proteomes" id="UP000655225">
    <property type="component" value="Unassembled WGS sequence"/>
</dbReference>
<dbReference type="PANTHER" id="PTHR23061:SF12">
    <property type="entry name" value="DNA POLYMERASE ALPHA SUBUNIT B"/>
    <property type="match status" value="1"/>
</dbReference>
<dbReference type="PANTHER" id="PTHR23061">
    <property type="entry name" value="DNA POLYMERASE 2 ALPHA 70 KDA SUBUNIT"/>
    <property type="match status" value="1"/>
</dbReference>
<accession>A0A834YIC4</accession>
<comment type="subcellular location">
    <subcellularLocation>
        <location evidence="1">Nucleus</location>
    </subcellularLocation>
</comment>
<evidence type="ECO:0000256" key="1">
    <source>
        <dbReference type="ARBA" id="ARBA00004123"/>
    </source>
</evidence>
<dbReference type="EMBL" id="JABCRI010000020">
    <property type="protein sequence ID" value="KAF8388625.1"/>
    <property type="molecule type" value="Genomic_DNA"/>
</dbReference>
<proteinExistence type="predicted"/>
<dbReference type="GO" id="GO:0005658">
    <property type="term" value="C:alpha DNA polymerase:primase complex"/>
    <property type="evidence" value="ECO:0007669"/>
    <property type="project" value="TreeGrafter"/>
</dbReference>
<reference evidence="3 4" key="1">
    <citation type="submission" date="2020-04" db="EMBL/GenBank/DDBJ databases">
        <title>Plant Genome Project.</title>
        <authorList>
            <person name="Zhang R.-G."/>
        </authorList>
    </citation>
    <scope>NUCLEOTIDE SEQUENCE [LARGE SCALE GENOMIC DNA]</scope>
    <source>
        <strain evidence="3">YNK0</strain>
        <tissue evidence="3">Leaf</tissue>
    </source>
</reference>
<sequence>MEDEIKAEIERSGLAFCTNYTLKSPDLVSSWEVYFLNRSWPELDCRFMYDRIEDKFNSLEIRIRRHATAFVASGLYEDLNSDGPYSGFTGDLFVPRPFPKRMMPLRYEMLQIYNIDATTVLIFHNQWQAYAISEKSVFSVGMVCCDGKGHLNEKSILLQGRERVVAIEGNNPSGHCLIASKVVDSIPVVLSPDVGMPPAKKEAIDQEIQPSPSNSLTELSLVIAAGSFTTTDNLLFEPLVEPLANASRKQPQLVVMVSAKIVI</sequence>
<keyword evidence="2" id="KW-0539">Nucleus</keyword>